<dbReference type="SUPFAM" id="SSF46785">
    <property type="entry name" value="Winged helix' DNA-binding domain"/>
    <property type="match status" value="1"/>
</dbReference>
<dbReference type="PANTHER" id="PTHR33204:SF37">
    <property type="entry name" value="HTH-TYPE TRANSCRIPTIONAL REGULATOR YODB"/>
    <property type="match status" value="1"/>
</dbReference>
<evidence type="ECO:0000256" key="1">
    <source>
        <dbReference type="ARBA" id="ARBA00023015"/>
    </source>
</evidence>
<evidence type="ECO:0000259" key="4">
    <source>
        <dbReference type="PROSITE" id="PS51118"/>
    </source>
</evidence>
<dbReference type="AlphaFoldDB" id="A0A2S2C3N1"/>
<dbReference type="GO" id="GO:0003677">
    <property type="term" value="F:DNA binding"/>
    <property type="evidence" value="ECO:0007669"/>
    <property type="project" value="UniProtKB-KW"/>
</dbReference>
<dbReference type="InterPro" id="IPR036388">
    <property type="entry name" value="WH-like_DNA-bd_sf"/>
</dbReference>
<keyword evidence="3" id="KW-0804">Transcription</keyword>
<name>A0A2S2C3N1_9NOCA</name>
<evidence type="ECO:0000256" key="3">
    <source>
        <dbReference type="ARBA" id="ARBA00023163"/>
    </source>
</evidence>
<gene>
    <name evidence="5" type="ORF">CBI38_07450</name>
</gene>
<dbReference type="EMBL" id="CP021354">
    <property type="protein sequence ID" value="AWK75404.1"/>
    <property type="molecule type" value="Genomic_DNA"/>
</dbReference>
<dbReference type="PANTHER" id="PTHR33204">
    <property type="entry name" value="TRANSCRIPTIONAL REGULATOR, MARR FAMILY"/>
    <property type="match status" value="1"/>
</dbReference>
<dbReference type="InterPro" id="IPR002577">
    <property type="entry name" value="HTH_HxlR"/>
</dbReference>
<evidence type="ECO:0000256" key="2">
    <source>
        <dbReference type="ARBA" id="ARBA00023125"/>
    </source>
</evidence>
<feature type="domain" description="HTH hxlR-type" evidence="4">
    <location>
        <begin position="25"/>
        <end position="123"/>
    </location>
</feature>
<protein>
    <submittedName>
        <fullName evidence="5">Transcriptional regulator</fullName>
    </submittedName>
</protein>
<reference evidence="5 6" key="1">
    <citation type="submission" date="2017-05" db="EMBL/GenBank/DDBJ databases">
        <title>Isolation of Rhodococcus sp. S2-17 biodegrading of BP-3.</title>
        <authorList>
            <person name="Lee Y."/>
            <person name="Kim K.H."/>
            <person name="Chun B.H."/>
            <person name="Jung H.S."/>
            <person name="Jeon C.O."/>
        </authorList>
    </citation>
    <scope>NUCLEOTIDE SEQUENCE [LARGE SCALE GENOMIC DNA]</scope>
    <source>
        <strain evidence="5 6">S2-17</strain>
    </source>
</reference>
<keyword evidence="1" id="KW-0805">Transcription regulation</keyword>
<accession>A0A2S2C3N1</accession>
<proteinExistence type="predicted"/>
<keyword evidence="2" id="KW-0238">DNA-binding</keyword>
<dbReference type="Proteomes" id="UP000245711">
    <property type="component" value="Chromosome"/>
</dbReference>
<dbReference type="PROSITE" id="PS51118">
    <property type="entry name" value="HTH_HXLR"/>
    <property type="match status" value="1"/>
</dbReference>
<organism evidence="5 6">
    <name type="scientific">Rhodococcus oxybenzonivorans</name>
    <dbReference type="NCBI Taxonomy" id="1990687"/>
    <lineage>
        <taxon>Bacteria</taxon>
        <taxon>Bacillati</taxon>
        <taxon>Actinomycetota</taxon>
        <taxon>Actinomycetes</taxon>
        <taxon>Mycobacteriales</taxon>
        <taxon>Nocardiaceae</taxon>
        <taxon>Rhodococcus</taxon>
    </lineage>
</organism>
<keyword evidence="6" id="KW-1185">Reference proteome</keyword>
<sequence length="137" mass="15130">MSELEQTPRAGADATLEADVFARGCTSRETLQTVTGRWGVLALAALAEGNYRFSALRRRVDGVSERMLSQTLQALERDGLVVRDVLEAIPPKVEYSLTPLGAEIAGRLVGLIELVESRMPEVWAAQQKYAERRTDQN</sequence>
<dbReference type="Pfam" id="PF01638">
    <property type="entry name" value="HxlR"/>
    <property type="match status" value="1"/>
</dbReference>
<dbReference type="InterPro" id="IPR036390">
    <property type="entry name" value="WH_DNA-bd_sf"/>
</dbReference>
<dbReference type="OrthoDB" id="370168at2"/>
<dbReference type="KEGG" id="roz:CBI38_07450"/>
<dbReference type="Gene3D" id="1.10.10.10">
    <property type="entry name" value="Winged helix-like DNA-binding domain superfamily/Winged helix DNA-binding domain"/>
    <property type="match status" value="1"/>
</dbReference>
<dbReference type="RefSeq" id="WP_109334924.1">
    <property type="nucleotide sequence ID" value="NZ_CP021354.1"/>
</dbReference>
<evidence type="ECO:0000313" key="5">
    <source>
        <dbReference type="EMBL" id="AWK75404.1"/>
    </source>
</evidence>
<evidence type="ECO:0000313" key="6">
    <source>
        <dbReference type="Proteomes" id="UP000245711"/>
    </source>
</evidence>